<proteinExistence type="predicted"/>
<dbReference type="KEGG" id="vg:15013454"/>
<protein>
    <submittedName>
        <fullName evidence="1">Uncharacterized protein</fullName>
    </submittedName>
</protein>
<dbReference type="RefSeq" id="YP_007677221.1">
    <property type="nucleotide sequence ID" value="NC_020875.1"/>
</dbReference>
<keyword evidence="2" id="KW-1185">Reference proteome</keyword>
<organism evidence="1 2">
    <name type="scientific">Synechococcus phage S-SSM4</name>
    <dbReference type="NCBI Taxonomy" id="536466"/>
    <lineage>
        <taxon>Viruses</taxon>
        <taxon>Duplodnaviria</taxon>
        <taxon>Heunggongvirae</taxon>
        <taxon>Uroviricota</taxon>
        <taxon>Caudoviricetes</taxon>
        <taxon>Pantevenvirales</taxon>
        <taxon>Kyanoviridae</taxon>
        <taxon>Greenvirus</taxon>
        <taxon>Greenvirus ssm4</taxon>
    </lineage>
</organism>
<evidence type="ECO:0000313" key="2">
    <source>
        <dbReference type="Proteomes" id="UP000203282"/>
    </source>
</evidence>
<name>M1U9C0_9CAUD</name>
<evidence type="ECO:0000313" key="1">
    <source>
        <dbReference type="EMBL" id="AGG54096.1"/>
    </source>
</evidence>
<dbReference type="Proteomes" id="UP000203282">
    <property type="component" value="Segment"/>
</dbReference>
<reference evidence="1 2" key="1">
    <citation type="submission" date="2010-03" db="EMBL/GenBank/DDBJ databases">
        <title>The Genome Sequence of Cyanophage S-SSM4.</title>
        <authorList>
            <consortium name="The Broad Institute Genome Sequencing Platform"/>
            <person name="Henn M.R."/>
            <person name="Sullivan M.S."/>
            <person name="Osburne M.S."/>
            <person name="Levin J."/>
            <person name="Malboeuf C."/>
            <person name="Casali M."/>
            <person name="Russ C."/>
            <person name="Lennon N."/>
            <person name="Erlich R."/>
            <person name="Young S.K."/>
            <person name="Koehrsen M."/>
            <person name="Yandava C."/>
            <person name="Zeng Q."/>
            <person name="Alvarado L."/>
            <person name="Anderson S."/>
            <person name="Berlin A."/>
            <person name="Borenstein D."/>
            <person name="Chen Z."/>
            <person name="Engels R."/>
            <person name="Freedman E."/>
            <person name="Gellesch M."/>
            <person name="Goldberg J."/>
            <person name="Green L."/>
            <person name="Griggs A."/>
            <person name="Gujja S."/>
            <person name="Heiman D."/>
            <person name="Hepburn T."/>
            <person name="Howarth C."/>
            <person name="Jen D."/>
            <person name="Larson L."/>
            <person name="Lewis B."/>
            <person name="Mehta T."/>
            <person name="Park D."/>
            <person name="Pearson M."/>
            <person name="Roberts A."/>
            <person name="Ryan E."/>
            <person name="Saif S."/>
            <person name="Shea T."/>
            <person name="Shenoy N."/>
            <person name="Sisk P."/>
            <person name="Stolte C."/>
            <person name="Sykes S."/>
            <person name="Walk T."/>
            <person name="White J."/>
            <person name="Yu Q."/>
            <person name="Coleman M.L."/>
            <person name="Huang K.H."/>
            <person name="Weigele P.R."/>
            <person name="DeFrancesco A.S."/>
            <person name="Kern S.E."/>
            <person name="Thompson L.R."/>
            <person name="Fu R."/>
            <person name="Hombeck B."/>
            <person name="Chisholm S.W."/>
            <person name="Haas B."/>
            <person name="Nusbaum C."/>
            <person name="Galagan J."/>
            <person name="Birren B."/>
        </authorList>
    </citation>
    <scope>NUCLEOTIDE SEQUENCE [LARGE SCALE GENOMIC DNA]</scope>
    <source>
        <strain evidence="1 2">S-SSM4</strain>
    </source>
</reference>
<dbReference type="OrthoDB" id="20595at10239"/>
<accession>M1U9C0</accession>
<dbReference type="GeneID" id="15013454"/>
<sequence length="79" mass="8918">MTDFFDNETSDQQHSIDNMGDSLIEAMRVAIGQGRIEDAASISDEWITPDCNDPCNGEYEFIFLKNNTFGDWTWDACAS</sequence>
<dbReference type="EMBL" id="HQ316583">
    <property type="protein sequence ID" value="AGG54096.1"/>
    <property type="molecule type" value="Genomic_DNA"/>
</dbReference>
<gene>
    <name evidence="1" type="ORF">CYXG_00032</name>
</gene>